<keyword evidence="3" id="KW-1185">Reference proteome</keyword>
<name>J3LM03_ORYBR</name>
<dbReference type="KEGG" id="obr:102720034"/>
<dbReference type="RefSeq" id="XP_006651216.1">
    <property type="nucleotide sequence ID" value="XM_006651153.2"/>
</dbReference>
<evidence type="ECO:0000313" key="2">
    <source>
        <dbReference type="EnsemblPlants" id="OB03G20790.1"/>
    </source>
</evidence>
<evidence type="ECO:0000256" key="1">
    <source>
        <dbReference type="SAM" id="MobiDB-lite"/>
    </source>
</evidence>
<sequence>MLNSTVKLIALWASPSSPSLLAFCVSHLIVALLLLAGRSAAPEISGRAVGGRSLEAGAGVPRKETNPGGREARLPAVDAGGRGGCAPGVDGRAEECLVRVGDGDAVEMQARERGSSAREEELVAAHALREKNCDDGEDELMLRAEEFIRRMNRIWMAENLRVC</sequence>
<dbReference type="Proteomes" id="UP000006038">
    <property type="component" value="Chromosome 3"/>
</dbReference>
<dbReference type="OMA" id="WRTENVS"/>
<dbReference type="STRING" id="4533.J3LM03"/>
<dbReference type="EnsemblPlants" id="OB03G20790.1">
    <property type="protein sequence ID" value="OB03G20790.1"/>
    <property type="gene ID" value="OB03G20790"/>
</dbReference>
<evidence type="ECO:0000313" key="3">
    <source>
        <dbReference type="Proteomes" id="UP000006038"/>
    </source>
</evidence>
<dbReference type="Gramene" id="OB03G20790.1">
    <property type="protein sequence ID" value="OB03G20790.1"/>
    <property type="gene ID" value="OB03G20790"/>
</dbReference>
<reference evidence="2" key="1">
    <citation type="journal article" date="2013" name="Nat. Commun.">
        <title>Whole-genome sequencing of Oryza brachyantha reveals mechanisms underlying Oryza genome evolution.</title>
        <authorList>
            <person name="Chen J."/>
            <person name="Huang Q."/>
            <person name="Gao D."/>
            <person name="Wang J."/>
            <person name="Lang Y."/>
            <person name="Liu T."/>
            <person name="Li B."/>
            <person name="Bai Z."/>
            <person name="Luis Goicoechea J."/>
            <person name="Liang C."/>
            <person name="Chen C."/>
            <person name="Zhang W."/>
            <person name="Sun S."/>
            <person name="Liao Y."/>
            <person name="Zhang X."/>
            <person name="Yang L."/>
            <person name="Song C."/>
            <person name="Wang M."/>
            <person name="Shi J."/>
            <person name="Liu G."/>
            <person name="Liu J."/>
            <person name="Zhou H."/>
            <person name="Zhou W."/>
            <person name="Yu Q."/>
            <person name="An N."/>
            <person name="Chen Y."/>
            <person name="Cai Q."/>
            <person name="Wang B."/>
            <person name="Liu B."/>
            <person name="Min J."/>
            <person name="Huang Y."/>
            <person name="Wu H."/>
            <person name="Li Z."/>
            <person name="Zhang Y."/>
            <person name="Yin Y."/>
            <person name="Song W."/>
            <person name="Jiang J."/>
            <person name="Jackson S.A."/>
            <person name="Wing R.A."/>
            <person name="Wang J."/>
            <person name="Chen M."/>
        </authorList>
    </citation>
    <scope>NUCLEOTIDE SEQUENCE [LARGE SCALE GENOMIC DNA]</scope>
    <source>
        <strain evidence="2">cv. IRGC 101232</strain>
    </source>
</reference>
<proteinExistence type="predicted"/>
<dbReference type="GeneID" id="102720034"/>
<dbReference type="eggNOG" id="ENOG502SA1A">
    <property type="taxonomic scope" value="Eukaryota"/>
</dbReference>
<protein>
    <submittedName>
        <fullName evidence="2">Uncharacterized protein</fullName>
    </submittedName>
</protein>
<feature type="compositionally biased region" description="Basic and acidic residues" evidence="1">
    <location>
        <begin position="61"/>
        <end position="73"/>
    </location>
</feature>
<dbReference type="OrthoDB" id="680179at2759"/>
<dbReference type="AlphaFoldDB" id="J3LM03"/>
<dbReference type="PANTHER" id="PTHR36595:SF1">
    <property type="entry name" value="TRANSMEMBRANE PROTEIN"/>
    <property type="match status" value="1"/>
</dbReference>
<reference evidence="2" key="2">
    <citation type="submission" date="2013-04" db="UniProtKB">
        <authorList>
            <consortium name="EnsemblPlants"/>
        </authorList>
    </citation>
    <scope>IDENTIFICATION</scope>
</reference>
<gene>
    <name evidence="2" type="primary">LOC102720034</name>
</gene>
<dbReference type="HOGENOM" id="CLU_1680595_0_0_1"/>
<dbReference type="PANTHER" id="PTHR36595">
    <property type="entry name" value="TRANSMEMBRANE PROTEIN"/>
    <property type="match status" value="1"/>
</dbReference>
<feature type="region of interest" description="Disordered" evidence="1">
    <location>
        <begin position="55"/>
        <end position="77"/>
    </location>
</feature>
<organism evidence="2">
    <name type="scientific">Oryza brachyantha</name>
    <name type="common">malo sina</name>
    <dbReference type="NCBI Taxonomy" id="4533"/>
    <lineage>
        <taxon>Eukaryota</taxon>
        <taxon>Viridiplantae</taxon>
        <taxon>Streptophyta</taxon>
        <taxon>Embryophyta</taxon>
        <taxon>Tracheophyta</taxon>
        <taxon>Spermatophyta</taxon>
        <taxon>Magnoliopsida</taxon>
        <taxon>Liliopsida</taxon>
        <taxon>Poales</taxon>
        <taxon>Poaceae</taxon>
        <taxon>BOP clade</taxon>
        <taxon>Oryzoideae</taxon>
        <taxon>Oryzeae</taxon>
        <taxon>Oryzinae</taxon>
        <taxon>Oryza</taxon>
    </lineage>
</organism>
<accession>J3LM03</accession>